<keyword evidence="5" id="KW-0067">ATP-binding</keyword>
<dbReference type="STRING" id="84698.SAMN04488528_100814"/>
<dbReference type="PANTHER" id="PTHR43085">
    <property type="entry name" value="HEXOKINASE FAMILY MEMBER"/>
    <property type="match status" value="1"/>
</dbReference>
<evidence type="ECO:0000313" key="7">
    <source>
        <dbReference type="EMBL" id="SFA98623.1"/>
    </source>
</evidence>
<keyword evidence="3" id="KW-0547">Nucleotide-binding</keyword>
<feature type="domain" description="Carbohydrate kinase PfkB" evidence="6">
    <location>
        <begin position="2"/>
        <end position="308"/>
    </location>
</feature>
<dbReference type="GO" id="GO:0005524">
    <property type="term" value="F:ATP binding"/>
    <property type="evidence" value="ECO:0007669"/>
    <property type="project" value="UniProtKB-KW"/>
</dbReference>
<reference evidence="7 8" key="1">
    <citation type="submission" date="2016-10" db="EMBL/GenBank/DDBJ databases">
        <authorList>
            <person name="de Groot N.N."/>
        </authorList>
    </citation>
    <scope>NUCLEOTIDE SEQUENCE [LARGE SCALE GENOMIC DNA]</scope>
    <source>
        <strain evidence="7 8">DSM 12271</strain>
    </source>
</reference>
<accession>A0A1I0XFA7</accession>
<comment type="similarity">
    <text evidence="1">Belongs to the carbohydrate kinase PfkB family.</text>
</comment>
<dbReference type="InterPro" id="IPR002139">
    <property type="entry name" value="Ribo/fructo_kinase"/>
</dbReference>
<dbReference type="OrthoDB" id="9813569at2"/>
<dbReference type="AlphaFoldDB" id="A0A1I0XFA7"/>
<keyword evidence="8" id="KW-1185">Reference proteome</keyword>
<dbReference type="EMBL" id="FOKI01000008">
    <property type="protein sequence ID" value="SFA98623.1"/>
    <property type="molecule type" value="Genomic_DNA"/>
</dbReference>
<keyword evidence="4 7" id="KW-0418">Kinase</keyword>
<proteinExistence type="inferred from homology"/>
<gene>
    <name evidence="7" type="ORF">SAMN04488528_100814</name>
</gene>
<dbReference type="PANTHER" id="PTHR43085:SF1">
    <property type="entry name" value="PSEUDOURIDINE KINASE-RELATED"/>
    <property type="match status" value="1"/>
</dbReference>
<organism evidence="7 8">
    <name type="scientific">Clostridium frigidicarnis</name>
    <dbReference type="NCBI Taxonomy" id="84698"/>
    <lineage>
        <taxon>Bacteria</taxon>
        <taxon>Bacillati</taxon>
        <taxon>Bacillota</taxon>
        <taxon>Clostridia</taxon>
        <taxon>Eubacteriales</taxon>
        <taxon>Clostridiaceae</taxon>
        <taxon>Clostridium</taxon>
    </lineage>
</organism>
<evidence type="ECO:0000256" key="5">
    <source>
        <dbReference type="ARBA" id="ARBA00022840"/>
    </source>
</evidence>
<dbReference type="InterPro" id="IPR011611">
    <property type="entry name" value="PfkB_dom"/>
</dbReference>
<name>A0A1I0XFA7_9CLOT</name>
<evidence type="ECO:0000256" key="4">
    <source>
        <dbReference type="ARBA" id="ARBA00022777"/>
    </source>
</evidence>
<dbReference type="Proteomes" id="UP000198619">
    <property type="component" value="Unassembled WGS sequence"/>
</dbReference>
<keyword evidence="2" id="KW-0808">Transferase</keyword>
<evidence type="ECO:0000256" key="2">
    <source>
        <dbReference type="ARBA" id="ARBA00022679"/>
    </source>
</evidence>
<evidence type="ECO:0000256" key="3">
    <source>
        <dbReference type="ARBA" id="ARBA00022741"/>
    </source>
</evidence>
<evidence type="ECO:0000313" key="8">
    <source>
        <dbReference type="Proteomes" id="UP000198619"/>
    </source>
</evidence>
<sequence length="318" mass="34637">MFDVTAIGEILIDFTPVGVNEQGYKVFCQNPGGAPANVLVANSKFGGKTAFIGKVGNDSFGKFLIKTLKDANVSTEGIIVDEEVNTTLAFVHLDTNGDRSFSFYRKPGADMMLNSNEINEELIKNCKILHFGSVSLTDEPSRTATLEAVKLAKSMNKIISYDPNYRPLLWDNEELAIKEMVNSIKFADIVKVSEEELFLLTGEKNLEVGSKVIADMGVSLVLVSLGEKGAFYRKNNEFGLVKAYTVDVVDTNGAGDAFLGAIHYCIKNKSLKYIIEMSKNELEKILEFANASGALATTKNGAIPAIPTLNEVNALLNK</sequence>
<dbReference type="GO" id="GO:0016301">
    <property type="term" value="F:kinase activity"/>
    <property type="evidence" value="ECO:0007669"/>
    <property type="project" value="UniProtKB-KW"/>
</dbReference>
<dbReference type="InterPro" id="IPR050306">
    <property type="entry name" value="PfkB_Carbo_kinase"/>
</dbReference>
<evidence type="ECO:0000259" key="6">
    <source>
        <dbReference type="Pfam" id="PF00294"/>
    </source>
</evidence>
<protein>
    <submittedName>
        <fullName evidence="7">Fructokinase</fullName>
    </submittedName>
</protein>
<dbReference type="Pfam" id="PF00294">
    <property type="entry name" value="PfkB"/>
    <property type="match status" value="1"/>
</dbReference>
<dbReference type="CDD" id="cd01167">
    <property type="entry name" value="bac_FRK"/>
    <property type="match status" value="1"/>
</dbReference>
<dbReference type="SUPFAM" id="SSF53613">
    <property type="entry name" value="Ribokinase-like"/>
    <property type="match status" value="1"/>
</dbReference>
<dbReference type="InterPro" id="IPR029056">
    <property type="entry name" value="Ribokinase-like"/>
</dbReference>
<dbReference type="Gene3D" id="3.40.1190.20">
    <property type="match status" value="1"/>
</dbReference>
<evidence type="ECO:0000256" key="1">
    <source>
        <dbReference type="ARBA" id="ARBA00010688"/>
    </source>
</evidence>
<dbReference type="PRINTS" id="PR00990">
    <property type="entry name" value="RIBOKINASE"/>
</dbReference>
<dbReference type="RefSeq" id="WP_090039911.1">
    <property type="nucleotide sequence ID" value="NZ_FOKI01000008.1"/>
</dbReference>